<dbReference type="GO" id="GO:0004357">
    <property type="term" value="F:glutamate-cysteine ligase activity"/>
    <property type="evidence" value="ECO:0007669"/>
    <property type="project" value="UniProtKB-UniRule"/>
</dbReference>
<comment type="pathway">
    <text evidence="1 8 9">Sulfur metabolism; glutathione biosynthesis; glutathione from L-cysteine and L-glutamate: step 1/2.</text>
</comment>
<dbReference type="Proteomes" id="UP000199397">
    <property type="component" value="Unassembled WGS sequence"/>
</dbReference>
<dbReference type="EC" id="6.3.2.2" evidence="8"/>
<dbReference type="GO" id="GO:0005524">
    <property type="term" value="F:ATP binding"/>
    <property type="evidence" value="ECO:0007669"/>
    <property type="project" value="UniProtKB-KW"/>
</dbReference>
<dbReference type="UniPathway" id="UPA00142">
    <property type="reaction ID" value="UER00209"/>
</dbReference>
<keyword evidence="5 8" id="KW-0547">Nucleotide-binding</keyword>
<dbReference type="OrthoDB" id="9803907at2"/>
<evidence type="ECO:0000259" key="10">
    <source>
        <dbReference type="Pfam" id="PF04262"/>
    </source>
</evidence>
<comment type="similarity">
    <text evidence="2 8">Belongs to the glutamate--cysteine ligase type 1 family. Type 1 subfamily.</text>
</comment>
<dbReference type="GO" id="GO:0005829">
    <property type="term" value="C:cytosol"/>
    <property type="evidence" value="ECO:0007669"/>
    <property type="project" value="TreeGrafter"/>
</dbReference>
<evidence type="ECO:0000256" key="6">
    <source>
        <dbReference type="ARBA" id="ARBA00022840"/>
    </source>
</evidence>
<dbReference type="Gene3D" id="3.30.590.20">
    <property type="match status" value="1"/>
</dbReference>
<comment type="catalytic activity">
    <reaction evidence="7 8 9">
        <text>L-cysteine + L-glutamate + ATP = gamma-L-glutamyl-L-cysteine + ADP + phosphate + H(+)</text>
        <dbReference type="Rhea" id="RHEA:13285"/>
        <dbReference type="ChEBI" id="CHEBI:15378"/>
        <dbReference type="ChEBI" id="CHEBI:29985"/>
        <dbReference type="ChEBI" id="CHEBI:30616"/>
        <dbReference type="ChEBI" id="CHEBI:35235"/>
        <dbReference type="ChEBI" id="CHEBI:43474"/>
        <dbReference type="ChEBI" id="CHEBI:58173"/>
        <dbReference type="ChEBI" id="CHEBI:456216"/>
        <dbReference type="EC" id="6.3.2.2"/>
    </reaction>
</comment>
<dbReference type="InterPro" id="IPR014746">
    <property type="entry name" value="Gln_synth/guanido_kin_cat_dom"/>
</dbReference>
<dbReference type="AlphaFoldDB" id="A0A1H3WI29"/>
<dbReference type="STRING" id="525918.SAMN05660964_00428"/>
<evidence type="ECO:0000313" key="11">
    <source>
        <dbReference type="EMBL" id="SDZ85888.1"/>
    </source>
</evidence>
<evidence type="ECO:0000313" key="12">
    <source>
        <dbReference type="Proteomes" id="UP000199397"/>
    </source>
</evidence>
<evidence type="ECO:0000256" key="1">
    <source>
        <dbReference type="ARBA" id="ARBA00005006"/>
    </source>
</evidence>
<evidence type="ECO:0000256" key="3">
    <source>
        <dbReference type="ARBA" id="ARBA00022598"/>
    </source>
</evidence>
<gene>
    <name evidence="8" type="primary">gshA</name>
    <name evidence="11" type="ORF">SAMN05660964_00428</name>
</gene>
<name>A0A1H3WI29_9GAMM</name>
<keyword evidence="3 8" id="KW-0436">Ligase</keyword>
<dbReference type="HAMAP" id="MF_00578">
    <property type="entry name" value="Glu_cys_ligase"/>
    <property type="match status" value="1"/>
</dbReference>
<dbReference type="InterPro" id="IPR007370">
    <property type="entry name" value="Glu_cys_ligase"/>
</dbReference>
<evidence type="ECO:0000256" key="4">
    <source>
        <dbReference type="ARBA" id="ARBA00022684"/>
    </source>
</evidence>
<evidence type="ECO:0000256" key="2">
    <source>
        <dbReference type="ARBA" id="ARBA00008772"/>
    </source>
</evidence>
<dbReference type="EMBL" id="FNQP01000002">
    <property type="protein sequence ID" value="SDZ85888.1"/>
    <property type="molecule type" value="Genomic_DNA"/>
</dbReference>
<dbReference type="RefSeq" id="WP_093064916.1">
    <property type="nucleotide sequence ID" value="NZ_FNQP01000002.1"/>
</dbReference>
<keyword evidence="6 8" id="KW-0067">ATP-binding</keyword>
<feature type="domain" description="Glutamate--cysteine ligase" evidence="10">
    <location>
        <begin position="10"/>
        <end position="382"/>
    </location>
</feature>
<dbReference type="Pfam" id="PF04262">
    <property type="entry name" value="Glu_cys_ligase"/>
    <property type="match status" value="1"/>
</dbReference>
<dbReference type="NCBIfam" id="TIGR01434">
    <property type="entry name" value="glu_cys_ligase"/>
    <property type="match status" value="1"/>
</dbReference>
<evidence type="ECO:0000256" key="9">
    <source>
        <dbReference type="RuleBase" id="RU004391"/>
    </source>
</evidence>
<dbReference type="InterPro" id="IPR006334">
    <property type="entry name" value="Glut_cys_ligase"/>
</dbReference>
<protein>
    <recommendedName>
        <fullName evidence="8">Glutamate--cysteine ligase</fullName>
        <ecNumber evidence="8">6.3.2.2</ecNumber>
    </recommendedName>
    <alternativeName>
        <fullName evidence="8">Gamma-ECS</fullName>
        <shortName evidence="8">GCS</shortName>
    </alternativeName>
    <alternativeName>
        <fullName evidence="8">Gamma-glutamylcysteine synthetase</fullName>
    </alternativeName>
</protein>
<dbReference type="PANTHER" id="PTHR38761">
    <property type="entry name" value="GLUTAMATE--CYSTEINE LIGASE"/>
    <property type="match status" value="1"/>
</dbReference>
<evidence type="ECO:0000256" key="5">
    <source>
        <dbReference type="ARBA" id="ARBA00022741"/>
    </source>
</evidence>
<organism evidence="11 12">
    <name type="scientific">Thiothrix caldifontis</name>
    <dbReference type="NCBI Taxonomy" id="525918"/>
    <lineage>
        <taxon>Bacteria</taxon>
        <taxon>Pseudomonadati</taxon>
        <taxon>Pseudomonadota</taxon>
        <taxon>Gammaproteobacteria</taxon>
        <taxon>Thiotrichales</taxon>
        <taxon>Thiotrichaceae</taxon>
        <taxon>Thiothrix</taxon>
    </lineage>
</organism>
<proteinExistence type="inferred from homology"/>
<keyword evidence="12" id="KW-1185">Reference proteome</keyword>
<keyword evidence="4 8" id="KW-0317">Glutathione biosynthesis</keyword>
<dbReference type="PANTHER" id="PTHR38761:SF1">
    <property type="entry name" value="GLUTAMATE--CYSTEINE LIGASE"/>
    <property type="match status" value="1"/>
</dbReference>
<sequence>MYHLLEQRLREIDTNQLHSYLRNARTGLEKESLRVTTDSRLSQRDHPAVLGAALTHPWITTDYSESLLELITPPQERAAQALDFLLNIETFVYQQLDNELLWTTSMPCVLAGDNDIRIAEYGRSNAGRMKHIYREGLAWRYGKAMQVIAGIHFNYSIDDAFWQPWQQVQGGAGELRAFRDAQYMALVRNLQRYGWLIIYLFGTSPAICKSFLGGRAAPEGMEEFNEYTLYEPFGTSLRMGNIGYTNSKENKTGVNVCYNTLDTYISSLRHAIATPHPEYVDIGVKVDGQYRQLNANILQIENEYYSTVRPKQPLQGFEKPTDALERRGIAYVELRSIDVNAFHPAGLTRRQLFFLEVFMHFCLLQESPLVSAEEFQAINLNQMLTAHRGRDPEVRLSCLGNSVLLRDQAKALLQAMRPVAEMLNAVHNEECYTDCLESQLQLAYNPNITPSARMLEEMLANQESFFEFARRKSLEHRDYFLKRELAPSLTQELQQLAATSLIRQQALENDEKMDFDSFLNAYLSGTLVDIKN</sequence>
<evidence type="ECO:0000256" key="8">
    <source>
        <dbReference type="HAMAP-Rule" id="MF_00578"/>
    </source>
</evidence>
<dbReference type="GO" id="GO:0046872">
    <property type="term" value="F:metal ion binding"/>
    <property type="evidence" value="ECO:0007669"/>
    <property type="project" value="TreeGrafter"/>
</dbReference>
<accession>A0A1H3WI29</accession>
<dbReference type="SUPFAM" id="SSF55931">
    <property type="entry name" value="Glutamine synthetase/guanido kinase"/>
    <property type="match status" value="1"/>
</dbReference>
<evidence type="ECO:0000256" key="7">
    <source>
        <dbReference type="ARBA" id="ARBA00048819"/>
    </source>
</evidence>
<reference evidence="11 12" key="1">
    <citation type="submission" date="2016-10" db="EMBL/GenBank/DDBJ databases">
        <authorList>
            <person name="de Groot N.N."/>
        </authorList>
    </citation>
    <scope>NUCLEOTIDE SEQUENCE [LARGE SCALE GENOMIC DNA]</scope>
    <source>
        <strain evidence="11 12">DSM 21228</strain>
    </source>
</reference>
<dbReference type="GO" id="GO:0006750">
    <property type="term" value="P:glutathione biosynthetic process"/>
    <property type="evidence" value="ECO:0007669"/>
    <property type="project" value="UniProtKB-UniRule"/>
</dbReference>